<dbReference type="AlphaFoldDB" id="A0A5C4XTX9"/>
<dbReference type="Pfam" id="PF13744">
    <property type="entry name" value="HTH_37"/>
    <property type="match status" value="1"/>
</dbReference>
<dbReference type="EMBL" id="VDMN01000001">
    <property type="protein sequence ID" value="TNM66762.1"/>
    <property type="molecule type" value="Genomic_DNA"/>
</dbReference>
<dbReference type="CDD" id="cd00093">
    <property type="entry name" value="HTH_XRE"/>
    <property type="match status" value="1"/>
</dbReference>
<keyword evidence="3" id="KW-1185">Reference proteome</keyword>
<dbReference type="GO" id="GO:0003677">
    <property type="term" value="F:DNA binding"/>
    <property type="evidence" value="ECO:0007669"/>
    <property type="project" value="InterPro"/>
</dbReference>
<dbReference type="OrthoDB" id="9788479at2"/>
<accession>A0A5C4XTX9</accession>
<dbReference type="InterPro" id="IPR001387">
    <property type="entry name" value="Cro/C1-type_HTH"/>
</dbReference>
<evidence type="ECO:0000313" key="3">
    <source>
        <dbReference type="Proteomes" id="UP000311605"/>
    </source>
</evidence>
<name>A0A5C4XTX9_9HYPH</name>
<dbReference type="PROSITE" id="PS50943">
    <property type="entry name" value="HTH_CROC1"/>
    <property type="match status" value="1"/>
</dbReference>
<dbReference type="InterPro" id="IPR039554">
    <property type="entry name" value="HigA2-like_HTH"/>
</dbReference>
<dbReference type="Gene3D" id="1.10.260.40">
    <property type="entry name" value="lambda repressor-like DNA-binding domains"/>
    <property type="match status" value="1"/>
</dbReference>
<proteinExistence type="predicted"/>
<dbReference type="RefSeq" id="WP_139676156.1">
    <property type="nucleotide sequence ID" value="NZ_VDMN01000001.1"/>
</dbReference>
<protein>
    <submittedName>
        <fullName evidence="2">Helix-turn-helix domain-containing protein</fullName>
    </submittedName>
</protein>
<dbReference type="SUPFAM" id="SSF47413">
    <property type="entry name" value="lambda repressor-like DNA-binding domains"/>
    <property type="match status" value="1"/>
</dbReference>
<reference evidence="2 3" key="1">
    <citation type="submission" date="2019-06" db="EMBL/GenBank/DDBJ databases">
        <title>The draft genome of Rhizobium smilacinae PTYR-5.</title>
        <authorList>
            <person name="Liu L."/>
            <person name="Li L."/>
            <person name="Zhang X."/>
        </authorList>
    </citation>
    <scope>NUCLEOTIDE SEQUENCE [LARGE SCALE GENOMIC DNA]</scope>
    <source>
        <strain evidence="2 3">PTYR-5</strain>
    </source>
</reference>
<dbReference type="InterPro" id="IPR010982">
    <property type="entry name" value="Lambda_DNA-bd_dom_sf"/>
</dbReference>
<comment type="caution">
    <text evidence="2">The sequence shown here is derived from an EMBL/GenBank/DDBJ whole genome shotgun (WGS) entry which is preliminary data.</text>
</comment>
<feature type="domain" description="HTH cro/C1-type" evidence="1">
    <location>
        <begin position="41"/>
        <end position="89"/>
    </location>
</feature>
<gene>
    <name evidence="2" type="ORF">FHP24_06010</name>
</gene>
<evidence type="ECO:0000259" key="1">
    <source>
        <dbReference type="PROSITE" id="PS50943"/>
    </source>
</evidence>
<sequence length="93" mass="10238">MEKQTFENVWQALEDSPAEAANMSMRASLLIAIEQKVKSWKVTQSEAARRLKISQPRLNDLLRGRVGNFSLDALIALAAEAGLSVRLEIAEAA</sequence>
<organism evidence="2 3">
    <name type="scientific">Aliirhizobium smilacinae</name>
    <dbReference type="NCBI Taxonomy" id="1395944"/>
    <lineage>
        <taxon>Bacteria</taxon>
        <taxon>Pseudomonadati</taxon>
        <taxon>Pseudomonadota</taxon>
        <taxon>Alphaproteobacteria</taxon>
        <taxon>Hyphomicrobiales</taxon>
        <taxon>Rhizobiaceae</taxon>
        <taxon>Aliirhizobium</taxon>
    </lineage>
</organism>
<evidence type="ECO:0000313" key="2">
    <source>
        <dbReference type="EMBL" id="TNM66762.1"/>
    </source>
</evidence>
<dbReference type="Proteomes" id="UP000311605">
    <property type="component" value="Unassembled WGS sequence"/>
</dbReference>